<keyword evidence="9 13" id="KW-0472">Membrane</keyword>
<feature type="transmembrane region" description="Helical" evidence="13">
    <location>
        <begin position="476"/>
        <end position="496"/>
    </location>
</feature>
<evidence type="ECO:0000256" key="11">
    <source>
        <dbReference type="ARBA" id="ARBA00048044"/>
    </source>
</evidence>
<keyword evidence="15" id="KW-1185">Reference proteome</keyword>
<evidence type="ECO:0000256" key="9">
    <source>
        <dbReference type="ARBA" id="ARBA00023136"/>
    </source>
</evidence>
<evidence type="ECO:0000256" key="3">
    <source>
        <dbReference type="ARBA" id="ARBA00022692"/>
    </source>
</evidence>
<dbReference type="GO" id="GO:0016653">
    <property type="term" value="F:oxidoreductase activity, acting on NAD(P)H, heme protein as acceptor"/>
    <property type="evidence" value="ECO:0007669"/>
    <property type="project" value="TreeGrafter"/>
</dbReference>
<dbReference type="InParanoid" id="A0A4V1M4X9"/>
<dbReference type="STRING" id="5217.A0A4V1M4X9"/>
<feature type="region of interest" description="Disordered" evidence="12">
    <location>
        <begin position="105"/>
        <end position="126"/>
    </location>
</feature>
<feature type="transmembrane region" description="Helical" evidence="13">
    <location>
        <begin position="285"/>
        <end position="308"/>
    </location>
</feature>
<comment type="pathway">
    <text evidence="10">Porphyrin-containing compound metabolism; heme A biosynthesis; heme A from heme O: step 1/1.</text>
</comment>
<protein>
    <submittedName>
        <fullName evidence="14">Cytochrome c oxidase assembly protein subunit 15</fullName>
    </submittedName>
</protein>
<evidence type="ECO:0000256" key="5">
    <source>
        <dbReference type="ARBA" id="ARBA00022989"/>
    </source>
</evidence>
<keyword evidence="6" id="KW-0560">Oxidoreductase</keyword>
<evidence type="ECO:0000256" key="7">
    <source>
        <dbReference type="ARBA" id="ARBA00023004"/>
    </source>
</evidence>
<evidence type="ECO:0000256" key="4">
    <source>
        <dbReference type="ARBA" id="ARBA00022723"/>
    </source>
</evidence>
<dbReference type="FunCoup" id="A0A4V1M4X9">
    <property type="interactions" value="466"/>
</dbReference>
<gene>
    <name evidence="14" type="ORF">M231_00648</name>
</gene>
<evidence type="ECO:0000256" key="10">
    <source>
        <dbReference type="ARBA" id="ARBA00044501"/>
    </source>
</evidence>
<evidence type="ECO:0000256" key="8">
    <source>
        <dbReference type="ARBA" id="ARBA00023133"/>
    </source>
</evidence>
<comment type="cofactor">
    <cofactor evidence="1">
        <name>heme b</name>
        <dbReference type="ChEBI" id="CHEBI:60344"/>
    </cofactor>
</comment>
<dbReference type="GO" id="GO:0120547">
    <property type="term" value="F:heme A synthase activity"/>
    <property type="evidence" value="ECO:0007669"/>
    <property type="project" value="UniProtKB-EC"/>
</dbReference>
<dbReference type="VEuPathDB" id="FungiDB:TREMEDRAFT_71512"/>
<dbReference type="InterPro" id="IPR023754">
    <property type="entry name" value="HemeA_Synthase_type2"/>
</dbReference>
<feature type="transmembrane region" description="Helical" evidence="13">
    <location>
        <begin position="344"/>
        <end position="366"/>
    </location>
</feature>
<dbReference type="GO" id="GO:0046872">
    <property type="term" value="F:metal ion binding"/>
    <property type="evidence" value="ECO:0007669"/>
    <property type="project" value="UniProtKB-KW"/>
</dbReference>
<evidence type="ECO:0000256" key="2">
    <source>
        <dbReference type="ARBA" id="ARBA00004141"/>
    </source>
</evidence>
<reference evidence="14 15" key="1">
    <citation type="submission" date="2016-06" db="EMBL/GenBank/DDBJ databases">
        <title>Evolution of pathogenesis and genome organization in the Tremellales.</title>
        <authorList>
            <person name="Cuomo C."/>
            <person name="Litvintseva A."/>
            <person name="Heitman J."/>
            <person name="Chen Y."/>
            <person name="Sun S."/>
            <person name="Springer D."/>
            <person name="Dromer F."/>
            <person name="Young S."/>
            <person name="Zeng Q."/>
            <person name="Chapman S."/>
            <person name="Gujja S."/>
            <person name="Saif S."/>
            <person name="Birren B."/>
        </authorList>
    </citation>
    <scope>NUCLEOTIDE SEQUENCE [LARGE SCALE GENOMIC DNA]</scope>
    <source>
        <strain evidence="14 15">ATCC 28783</strain>
    </source>
</reference>
<dbReference type="EMBL" id="SDIL01000004">
    <property type="protein sequence ID" value="RXK41927.1"/>
    <property type="molecule type" value="Genomic_DNA"/>
</dbReference>
<dbReference type="AlphaFoldDB" id="A0A4V1M4X9"/>
<evidence type="ECO:0000256" key="1">
    <source>
        <dbReference type="ARBA" id="ARBA00001970"/>
    </source>
</evidence>
<feature type="compositionally biased region" description="Low complexity" evidence="12">
    <location>
        <begin position="105"/>
        <end position="117"/>
    </location>
</feature>
<feature type="transmembrane region" description="Helical" evidence="13">
    <location>
        <begin position="217"/>
        <end position="235"/>
    </location>
</feature>
<dbReference type="OrthoDB" id="1726137at2759"/>
<evidence type="ECO:0000256" key="12">
    <source>
        <dbReference type="SAM" id="MobiDB-lite"/>
    </source>
</evidence>
<comment type="catalytic activity">
    <reaction evidence="11">
        <text>Fe(II)-heme o + 2 A + H2O = Fe(II)-heme a + 2 AH2</text>
        <dbReference type="Rhea" id="RHEA:63388"/>
        <dbReference type="ChEBI" id="CHEBI:13193"/>
        <dbReference type="ChEBI" id="CHEBI:15377"/>
        <dbReference type="ChEBI" id="CHEBI:17499"/>
        <dbReference type="ChEBI" id="CHEBI:60530"/>
        <dbReference type="ChEBI" id="CHEBI:61715"/>
        <dbReference type="EC" id="1.17.99.9"/>
    </reaction>
    <physiologicalReaction direction="left-to-right" evidence="11">
        <dbReference type="Rhea" id="RHEA:63389"/>
    </physiologicalReaction>
</comment>
<feature type="transmembrane region" description="Helical" evidence="13">
    <location>
        <begin position="447"/>
        <end position="470"/>
    </location>
</feature>
<feature type="transmembrane region" description="Helical" evidence="13">
    <location>
        <begin position="132"/>
        <end position="152"/>
    </location>
</feature>
<dbReference type="HAMAP" id="MF_01665">
    <property type="entry name" value="HemeA_synth_type2"/>
    <property type="match status" value="1"/>
</dbReference>
<keyword evidence="8" id="KW-0350">Heme biosynthesis</keyword>
<evidence type="ECO:0000256" key="6">
    <source>
        <dbReference type="ARBA" id="ARBA00023002"/>
    </source>
</evidence>
<name>A0A4V1M4X9_TREME</name>
<proteinExistence type="inferred from homology"/>
<dbReference type="GO" id="GO:0005743">
    <property type="term" value="C:mitochondrial inner membrane"/>
    <property type="evidence" value="ECO:0007669"/>
    <property type="project" value="TreeGrafter"/>
</dbReference>
<comment type="caution">
    <text evidence="14">The sequence shown here is derived from an EMBL/GenBank/DDBJ whole genome shotgun (WGS) entry which is preliminary data.</text>
</comment>
<evidence type="ECO:0000313" key="15">
    <source>
        <dbReference type="Proteomes" id="UP000289152"/>
    </source>
</evidence>
<dbReference type="Pfam" id="PF02628">
    <property type="entry name" value="COX15-CtaA"/>
    <property type="match status" value="1"/>
</dbReference>
<accession>A0A4V1M4X9</accession>
<dbReference type="GO" id="GO:0006784">
    <property type="term" value="P:heme A biosynthetic process"/>
    <property type="evidence" value="ECO:0007669"/>
    <property type="project" value="InterPro"/>
</dbReference>
<keyword evidence="7" id="KW-0408">Iron</keyword>
<feature type="region of interest" description="Disordered" evidence="12">
    <location>
        <begin position="15"/>
        <end position="47"/>
    </location>
</feature>
<dbReference type="PANTHER" id="PTHR23289">
    <property type="entry name" value="CYTOCHROME C OXIDASE ASSEMBLY PROTEIN COX15"/>
    <property type="match status" value="1"/>
</dbReference>
<keyword evidence="4" id="KW-0479">Metal-binding</keyword>
<evidence type="ECO:0000313" key="14">
    <source>
        <dbReference type="EMBL" id="RXK41927.1"/>
    </source>
</evidence>
<keyword evidence="5 13" id="KW-1133">Transmembrane helix</keyword>
<dbReference type="InterPro" id="IPR003780">
    <property type="entry name" value="COX15/CtaA_fam"/>
</dbReference>
<dbReference type="PANTHER" id="PTHR23289:SF2">
    <property type="entry name" value="CYTOCHROME C OXIDASE ASSEMBLY PROTEIN COX15 HOMOLOG"/>
    <property type="match status" value="1"/>
</dbReference>
<sequence length="515" mass="56928">MTSFSPLLRHSLSHLKPSISPRPTLRSHTTFSARPPSPSTHSTPLRFFDRSHPVQRIGTEFFYPSSQCRFYRYHSRSLHTSVTPHNLSPSLHSASLASSTSSTLSSTSPSLSSTHPPQSDFSQTDRTIPSSLPTWLLGCSALVFGIVVIGGLTRLTESGLSITEWQPITGILPPIGEDQWEAEWEKYRVSPEGILYNSQIDMGEFKKIFYMEWGHRLAGRVLGIAFIVPTLYYLSRYRLPRSLQTKLLAIGLGIGFQGALGWYMVQSGLKPEIIEDKAPARVSQYRLAAHFGAALALYIGMLQTALGLRQDVKLQRQLDNIPKIMSMLKLSQVKRYKMLVHSSLGLVLLTAISGAFVAGLDAGLVYNEFPMMGEGLAPPLDELLDKRYSRREDGGDRWWRNMLENPVTAQFDHRVLATTTFGFVLSLPLIARRGTLSTILSKSTRRMAMLTAAAAITQVTLGITTLLYLVPVPLAASHQGGSVVLVTCLVGLASTLRRPSRALRALMTVRIVKPN</sequence>
<evidence type="ECO:0000256" key="13">
    <source>
        <dbReference type="SAM" id="Phobius"/>
    </source>
</evidence>
<feature type="transmembrane region" description="Helical" evidence="13">
    <location>
        <begin position="247"/>
        <end position="265"/>
    </location>
</feature>
<comment type="subcellular location">
    <subcellularLocation>
        <location evidence="2">Membrane</location>
        <topology evidence="2">Multi-pass membrane protein</topology>
    </subcellularLocation>
</comment>
<organism evidence="14 15">
    <name type="scientific">Tremella mesenterica</name>
    <name type="common">Jelly fungus</name>
    <dbReference type="NCBI Taxonomy" id="5217"/>
    <lineage>
        <taxon>Eukaryota</taxon>
        <taxon>Fungi</taxon>
        <taxon>Dikarya</taxon>
        <taxon>Basidiomycota</taxon>
        <taxon>Agaricomycotina</taxon>
        <taxon>Tremellomycetes</taxon>
        <taxon>Tremellales</taxon>
        <taxon>Tremellaceae</taxon>
        <taxon>Tremella</taxon>
    </lineage>
</organism>
<keyword evidence="3 13" id="KW-0812">Transmembrane</keyword>
<dbReference type="Proteomes" id="UP000289152">
    <property type="component" value="Unassembled WGS sequence"/>
</dbReference>
<feature type="transmembrane region" description="Helical" evidence="13">
    <location>
        <begin position="415"/>
        <end position="435"/>
    </location>
</feature>